<proteinExistence type="predicted"/>
<keyword evidence="3" id="KW-1185">Reference proteome</keyword>
<accession>A0A4S8M6X4</accession>
<feature type="compositionally biased region" description="Polar residues" evidence="1">
    <location>
        <begin position="105"/>
        <end position="114"/>
    </location>
</feature>
<name>A0A4S8M6X4_DENBC</name>
<dbReference type="OrthoDB" id="2015447at2759"/>
<sequence length="114" mass="12457">MVNVRRLKLSGIDTLRVLFYSSSFFLGLLSSPPRAGASSLSKDIYLQRLRGQLHASGNVKFVRRELRHISEVLEYAPKDSQENLVVVNATGCGAKYPGSRGCRGTRSQGTDDAG</sequence>
<organism evidence="2 3">
    <name type="scientific">Dendrothele bispora (strain CBS 962.96)</name>
    <dbReference type="NCBI Taxonomy" id="1314807"/>
    <lineage>
        <taxon>Eukaryota</taxon>
        <taxon>Fungi</taxon>
        <taxon>Dikarya</taxon>
        <taxon>Basidiomycota</taxon>
        <taxon>Agaricomycotina</taxon>
        <taxon>Agaricomycetes</taxon>
        <taxon>Agaricomycetidae</taxon>
        <taxon>Agaricales</taxon>
        <taxon>Agaricales incertae sedis</taxon>
        <taxon>Dendrothele</taxon>
    </lineage>
</organism>
<dbReference type="Gene3D" id="3.40.50.720">
    <property type="entry name" value="NAD(P)-binding Rossmann-like Domain"/>
    <property type="match status" value="1"/>
</dbReference>
<dbReference type="AlphaFoldDB" id="A0A4S8M6X4"/>
<evidence type="ECO:0000313" key="3">
    <source>
        <dbReference type="Proteomes" id="UP000297245"/>
    </source>
</evidence>
<protein>
    <submittedName>
        <fullName evidence="2">Uncharacterized protein</fullName>
    </submittedName>
</protein>
<dbReference type="Proteomes" id="UP000297245">
    <property type="component" value="Unassembled WGS sequence"/>
</dbReference>
<evidence type="ECO:0000256" key="1">
    <source>
        <dbReference type="SAM" id="MobiDB-lite"/>
    </source>
</evidence>
<reference evidence="2 3" key="1">
    <citation type="journal article" date="2019" name="Nat. Ecol. Evol.">
        <title>Megaphylogeny resolves global patterns of mushroom evolution.</title>
        <authorList>
            <person name="Varga T."/>
            <person name="Krizsan K."/>
            <person name="Foldi C."/>
            <person name="Dima B."/>
            <person name="Sanchez-Garcia M."/>
            <person name="Sanchez-Ramirez S."/>
            <person name="Szollosi G.J."/>
            <person name="Szarkandi J.G."/>
            <person name="Papp V."/>
            <person name="Albert L."/>
            <person name="Andreopoulos W."/>
            <person name="Angelini C."/>
            <person name="Antonin V."/>
            <person name="Barry K.W."/>
            <person name="Bougher N.L."/>
            <person name="Buchanan P."/>
            <person name="Buyck B."/>
            <person name="Bense V."/>
            <person name="Catcheside P."/>
            <person name="Chovatia M."/>
            <person name="Cooper J."/>
            <person name="Damon W."/>
            <person name="Desjardin D."/>
            <person name="Finy P."/>
            <person name="Geml J."/>
            <person name="Haridas S."/>
            <person name="Hughes K."/>
            <person name="Justo A."/>
            <person name="Karasinski D."/>
            <person name="Kautmanova I."/>
            <person name="Kiss B."/>
            <person name="Kocsube S."/>
            <person name="Kotiranta H."/>
            <person name="LaButti K.M."/>
            <person name="Lechner B.E."/>
            <person name="Liimatainen K."/>
            <person name="Lipzen A."/>
            <person name="Lukacs Z."/>
            <person name="Mihaltcheva S."/>
            <person name="Morgado L.N."/>
            <person name="Niskanen T."/>
            <person name="Noordeloos M.E."/>
            <person name="Ohm R.A."/>
            <person name="Ortiz-Santana B."/>
            <person name="Ovrebo C."/>
            <person name="Racz N."/>
            <person name="Riley R."/>
            <person name="Savchenko A."/>
            <person name="Shiryaev A."/>
            <person name="Soop K."/>
            <person name="Spirin V."/>
            <person name="Szebenyi C."/>
            <person name="Tomsovsky M."/>
            <person name="Tulloss R.E."/>
            <person name="Uehling J."/>
            <person name="Grigoriev I.V."/>
            <person name="Vagvolgyi C."/>
            <person name="Papp T."/>
            <person name="Martin F.M."/>
            <person name="Miettinen O."/>
            <person name="Hibbett D.S."/>
            <person name="Nagy L.G."/>
        </authorList>
    </citation>
    <scope>NUCLEOTIDE SEQUENCE [LARGE SCALE GENOMIC DNA]</scope>
    <source>
        <strain evidence="2 3">CBS 962.96</strain>
    </source>
</reference>
<dbReference type="EMBL" id="ML179148">
    <property type="protein sequence ID" value="THU97801.1"/>
    <property type="molecule type" value="Genomic_DNA"/>
</dbReference>
<feature type="region of interest" description="Disordered" evidence="1">
    <location>
        <begin position="94"/>
        <end position="114"/>
    </location>
</feature>
<gene>
    <name evidence="2" type="ORF">K435DRAFT_52258</name>
</gene>
<evidence type="ECO:0000313" key="2">
    <source>
        <dbReference type="EMBL" id="THU97801.1"/>
    </source>
</evidence>